<reference evidence="12" key="1">
    <citation type="submission" date="2022-03" db="EMBL/GenBank/DDBJ databases">
        <authorList>
            <person name="Martin C."/>
        </authorList>
    </citation>
    <scope>NUCLEOTIDE SEQUENCE</scope>
</reference>
<protein>
    <recommendedName>
        <fullName evidence="3 11">NADH dehydrogenase [ubiquinone] iron-sulfur protein 4, mitochondrial</fullName>
    </recommendedName>
</protein>
<keyword evidence="4 11" id="KW-0813">Transport</keyword>
<dbReference type="OrthoDB" id="3089at2759"/>
<organism evidence="12 13">
    <name type="scientific">Owenia fusiformis</name>
    <name type="common">Polychaete worm</name>
    <dbReference type="NCBI Taxonomy" id="6347"/>
    <lineage>
        <taxon>Eukaryota</taxon>
        <taxon>Metazoa</taxon>
        <taxon>Spiralia</taxon>
        <taxon>Lophotrochozoa</taxon>
        <taxon>Annelida</taxon>
        <taxon>Polychaeta</taxon>
        <taxon>Sedentaria</taxon>
        <taxon>Canalipalpata</taxon>
        <taxon>Sabellida</taxon>
        <taxon>Oweniida</taxon>
        <taxon>Oweniidae</taxon>
        <taxon>Owenia</taxon>
    </lineage>
</organism>
<evidence type="ECO:0000256" key="7">
    <source>
        <dbReference type="ARBA" id="ARBA00022946"/>
    </source>
</evidence>
<evidence type="ECO:0000256" key="6">
    <source>
        <dbReference type="ARBA" id="ARBA00022792"/>
    </source>
</evidence>
<dbReference type="EMBL" id="CAIIXF020000010">
    <property type="protein sequence ID" value="CAH1797296.1"/>
    <property type="molecule type" value="Genomic_DNA"/>
</dbReference>
<dbReference type="Proteomes" id="UP000749559">
    <property type="component" value="Unassembled WGS sequence"/>
</dbReference>
<dbReference type="AlphaFoldDB" id="A0A8S4PSZ5"/>
<keyword evidence="8 11" id="KW-0249">Electron transport</keyword>
<evidence type="ECO:0000256" key="9">
    <source>
        <dbReference type="ARBA" id="ARBA00023128"/>
    </source>
</evidence>
<feature type="non-terminal residue" evidence="12">
    <location>
        <position position="190"/>
    </location>
</feature>
<name>A0A8S4PSZ5_OWEFU</name>
<dbReference type="PANTHER" id="PTHR12219:SF8">
    <property type="entry name" value="NADH DEHYDROGENASE [UBIQUINONE] IRON-SULFUR PROTEIN 4, MITOCHONDRIAL"/>
    <property type="match status" value="1"/>
</dbReference>
<keyword evidence="7 11" id="KW-0809">Transit peptide</keyword>
<evidence type="ECO:0000256" key="5">
    <source>
        <dbReference type="ARBA" id="ARBA00022660"/>
    </source>
</evidence>
<keyword evidence="13" id="KW-1185">Reference proteome</keyword>
<proteinExistence type="inferred from homology"/>
<gene>
    <name evidence="12" type="ORF">OFUS_LOCUS21612</name>
</gene>
<evidence type="ECO:0000256" key="1">
    <source>
        <dbReference type="ARBA" id="ARBA00003195"/>
    </source>
</evidence>
<dbReference type="GO" id="GO:0005743">
    <property type="term" value="C:mitochondrial inner membrane"/>
    <property type="evidence" value="ECO:0007669"/>
    <property type="project" value="UniProtKB-SubCell"/>
</dbReference>
<comment type="caution">
    <text evidence="12">The sequence shown here is derived from an EMBL/GenBank/DDBJ whole genome shotgun (WGS) entry which is preliminary data.</text>
</comment>
<comment type="subcellular location">
    <subcellularLocation>
        <location evidence="11">Mitochondrion inner membrane</location>
        <topology evidence="11">Peripheral membrane protein</topology>
        <orientation evidence="11">Matrix side</orientation>
    </subcellularLocation>
</comment>
<comment type="function">
    <text evidence="1 11">Accessory subunit of the mitochondrial membrane respiratory chain NADH dehydrogenase (Complex I), that is believed not to be involved in catalysis. Complex I functions in the transfer of electrons from NADH to the respiratory chain. The immediate electron acceptor for the enzyme is believed to be ubiquinone.</text>
</comment>
<dbReference type="FunFam" id="3.30.160.190:FF:000001">
    <property type="entry name" value="NADH-ubiquinone oxidoreductase 21 kDa subunit mitochondrial"/>
    <property type="match status" value="1"/>
</dbReference>
<evidence type="ECO:0000313" key="13">
    <source>
        <dbReference type="Proteomes" id="UP000749559"/>
    </source>
</evidence>
<sequence length="190" mass="21868">SFKMASNLTRILSRSSPVFRSVYLTGSRNYSESDTYIPKIERPGLSAERTNIPDVVDSKPVHDGLLEIDPSKVVDISVLSGVPEEHITTRHVRIFTPARNAMQSGTYNTRKWRIEFETRERWENPLMGWTSTGDPLSNVHVDFSSKEDAIAFCEKNSWEYSVEEKRQPKLKMKSYGDNFSWSKRCRVSTK</sequence>
<evidence type="ECO:0000256" key="4">
    <source>
        <dbReference type="ARBA" id="ARBA00022448"/>
    </source>
</evidence>
<evidence type="ECO:0000256" key="3">
    <source>
        <dbReference type="ARBA" id="ARBA00015796"/>
    </source>
</evidence>
<evidence type="ECO:0000256" key="10">
    <source>
        <dbReference type="ARBA" id="ARBA00023136"/>
    </source>
</evidence>
<keyword evidence="9 11" id="KW-0496">Mitochondrion</keyword>
<evidence type="ECO:0000313" key="12">
    <source>
        <dbReference type="EMBL" id="CAH1797296.1"/>
    </source>
</evidence>
<keyword evidence="5 11" id="KW-0679">Respiratory chain</keyword>
<dbReference type="InterPro" id="IPR038532">
    <property type="entry name" value="NDUFS4-like_sf"/>
</dbReference>
<keyword evidence="10 11" id="KW-0472">Membrane</keyword>
<keyword evidence="6 11" id="KW-0999">Mitochondrion inner membrane</keyword>
<dbReference type="GO" id="GO:0022900">
    <property type="term" value="P:electron transport chain"/>
    <property type="evidence" value="ECO:0007669"/>
    <property type="project" value="InterPro"/>
</dbReference>
<dbReference type="InterPro" id="IPR006885">
    <property type="entry name" value="NADH_UbQ_FeS_4_mit-like"/>
</dbReference>
<evidence type="ECO:0000256" key="2">
    <source>
        <dbReference type="ARBA" id="ARBA00005882"/>
    </source>
</evidence>
<accession>A0A8S4PSZ5</accession>
<evidence type="ECO:0000256" key="8">
    <source>
        <dbReference type="ARBA" id="ARBA00022982"/>
    </source>
</evidence>
<dbReference type="Gene3D" id="3.30.160.190">
    <property type="entry name" value="atu1810 like domain"/>
    <property type="match status" value="1"/>
</dbReference>
<dbReference type="Pfam" id="PF04800">
    <property type="entry name" value="NDUS4"/>
    <property type="match status" value="1"/>
</dbReference>
<dbReference type="PANTHER" id="PTHR12219">
    <property type="entry name" value="NADH-UBIQUINONE OXIDOREDUCTASE"/>
    <property type="match status" value="1"/>
</dbReference>
<evidence type="ECO:0000256" key="11">
    <source>
        <dbReference type="RuleBase" id="RU367010"/>
    </source>
</evidence>
<comment type="similarity">
    <text evidence="2 11">Belongs to the complex I NDUFS4 subunit family.</text>
</comment>